<dbReference type="RefSeq" id="WP_164953650.1">
    <property type="nucleotide sequence ID" value="NZ_CP047363.1"/>
</dbReference>
<protein>
    <submittedName>
        <fullName evidence="3">Helix-turn-helix domain-containing protein</fullName>
    </submittedName>
</protein>
<dbReference type="SMART" id="SM00530">
    <property type="entry name" value="HTH_XRE"/>
    <property type="match status" value="1"/>
</dbReference>
<dbReference type="GO" id="GO:0003677">
    <property type="term" value="F:DNA binding"/>
    <property type="evidence" value="ECO:0007669"/>
    <property type="project" value="UniProtKB-KW"/>
</dbReference>
<evidence type="ECO:0000259" key="2">
    <source>
        <dbReference type="PROSITE" id="PS50943"/>
    </source>
</evidence>
<dbReference type="PANTHER" id="PTHR46558">
    <property type="entry name" value="TRACRIPTIONAL REGULATORY PROTEIN-RELATED-RELATED"/>
    <property type="match status" value="1"/>
</dbReference>
<evidence type="ECO:0000313" key="4">
    <source>
        <dbReference type="Proteomes" id="UP000501122"/>
    </source>
</evidence>
<dbReference type="PROSITE" id="PS50943">
    <property type="entry name" value="HTH_CROC1"/>
    <property type="match status" value="1"/>
</dbReference>
<dbReference type="EMBL" id="CP047363">
    <property type="protein sequence ID" value="QIH78744.1"/>
    <property type="molecule type" value="Genomic_DNA"/>
</dbReference>
<dbReference type="AlphaFoldDB" id="A0AAE6X2G1"/>
<evidence type="ECO:0000313" key="3">
    <source>
        <dbReference type="EMBL" id="QIH78744.1"/>
    </source>
</evidence>
<name>A0AAE6X2G1_9STAP</name>
<accession>A0AAE6X2G1</accession>
<organism evidence="3 4">
    <name type="scientific">Macrococcoides canis</name>
    <dbReference type="NCBI Taxonomy" id="1855823"/>
    <lineage>
        <taxon>Bacteria</taxon>
        <taxon>Bacillati</taxon>
        <taxon>Bacillota</taxon>
        <taxon>Bacilli</taxon>
        <taxon>Bacillales</taxon>
        <taxon>Staphylococcaceae</taxon>
        <taxon>Macrococcoides</taxon>
    </lineage>
</organism>
<dbReference type="PANTHER" id="PTHR46558:SF4">
    <property type="entry name" value="DNA-BIDING PHAGE PROTEIN"/>
    <property type="match status" value="1"/>
</dbReference>
<dbReference type="SUPFAM" id="SSF47413">
    <property type="entry name" value="lambda repressor-like DNA-binding domains"/>
    <property type="match status" value="1"/>
</dbReference>
<feature type="domain" description="HTH cro/C1-type" evidence="2">
    <location>
        <begin position="5"/>
        <end position="59"/>
    </location>
</feature>
<keyword evidence="1" id="KW-0238">DNA-binding</keyword>
<dbReference type="Proteomes" id="UP000501122">
    <property type="component" value="Chromosome"/>
</dbReference>
<dbReference type="Pfam" id="PF01381">
    <property type="entry name" value="HTH_3"/>
    <property type="match status" value="1"/>
</dbReference>
<dbReference type="CDD" id="cd00093">
    <property type="entry name" value="HTH_XRE"/>
    <property type="match status" value="1"/>
</dbReference>
<gene>
    <name evidence="3" type="ORF">GTN30_08655</name>
</gene>
<dbReference type="InterPro" id="IPR001387">
    <property type="entry name" value="Cro/C1-type_HTH"/>
</dbReference>
<reference evidence="3" key="1">
    <citation type="journal article" date="2020" name="Antimicrob. Agents Chemother.">
        <title>The novel macrolide resistance genes mef(D), msr(F) and msr(H) are present on resistance islands in Macrococcus canis, Macrococcus caseolyticus and Staphylococcus aureus.</title>
        <authorList>
            <person name="Schwendener S."/>
            <person name="Dona V."/>
            <person name="Perreten V."/>
        </authorList>
    </citation>
    <scope>NUCLEOTIDE SEQUENCE</scope>
    <source>
        <strain evidence="3">Epi0076A</strain>
    </source>
</reference>
<proteinExistence type="predicted"/>
<dbReference type="InterPro" id="IPR010982">
    <property type="entry name" value="Lambda_DNA-bd_dom_sf"/>
</dbReference>
<sequence>MKNKIRELRKKKNISQAELSKSVGVSRQTINAIENDKYDPTLSLAFKLAKQFDVTVDELFS</sequence>
<dbReference type="Gene3D" id="1.10.260.40">
    <property type="entry name" value="lambda repressor-like DNA-binding domains"/>
    <property type="match status" value="1"/>
</dbReference>
<evidence type="ECO:0000256" key="1">
    <source>
        <dbReference type="ARBA" id="ARBA00023125"/>
    </source>
</evidence>